<dbReference type="EMBL" id="ADLK01000056">
    <property type="protein sequence ID" value="KMW11301.1"/>
    <property type="molecule type" value="Genomic_DNA"/>
</dbReference>
<dbReference type="SUPFAM" id="SSF53067">
    <property type="entry name" value="Actin-like ATPase domain"/>
    <property type="match status" value="1"/>
</dbReference>
<dbReference type="Gene3D" id="3.30.420.40">
    <property type="match status" value="2"/>
</dbReference>
<dbReference type="PANTHER" id="PTHR18964">
    <property type="entry name" value="ROK (REPRESSOR, ORF, KINASE) FAMILY"/>
    <property type="match status" value="1"/>
</dbReference>
<dbReference type="Pfam" id="PF00480">
    <property type="entry name" value="ROK"/>
    <property type="match status" value="1"/>
</dbReference>
<dbReference type="CDD" id="cd24070">
    <property type="entry name" value="ASKHA_NBD_ROK_AlsK"/>
    <property type="match status" value="1"/>
</dbReference>
<reference evidence="2 3" key="1">
    <citation type="submission" date="2011-04" db="EMBL/GenBank/DDBJ databases">
        <title>The Genome Sequence of Clostridium citroniae WAL-19142.</title>
        <authorList>
            <consortium name="The Broad Institute Genome Sequencing Platform"/>
            <person name="Earl A."/>
            <person name="Ward D."/>
            <person name="Feldgarden M."/>
            <person name="Gevers D."/>
            <person name="Warren Y.A."/>
            <person name="Tyrrell K.L."/>
            <person name="Citron D.M."/>
            <person name="Goldstein E.J."/>
            <person name="Daigneault M."/>
            <person name="Allen-Vercoe E."/>
            <person name="Young S.K."/>
            <person name="Zeng Q."/>
            <person name="Gargeya S."/>
            <person name="Fitzgerald M."/>
            <person name="Haas B."/>
            <person name="Abouelleil A."/>
            <person name="Alvarado L."/>
            <person name="Arachchi H.M."/>
            <person name="Berlin A."/>
            <person name="Brown A."/>
            <person name="Chapman S.B."/>
            <person name="Chen Z."/>
            <person name="Dunbar C."/>
            <person name="Freedman E."/>
            <person name="Gearin G."/>
            <person name="Gellesch M."/>
            <person name="Goldberg J."/>
            <person name="Griggs A."/>
            <person name="Gujja S."/>
            <person name="Heilman E.R."/>
            <person name="Heiman D."/>
            <person name="Howarth C."/>
            <person name="Larson L."/>
            <person name="Lui A."/>
            <person name="MacDonald P.J."/>
            <person name="Mehta T."/>
            <person name="Montmayeur A."/>
            <person name="Murphy C."/>
            <person name="Neiman D."/>
            <person name="Pearson M."/>
            <person name="Priest M."/>
            <person name="Roberts A."/>
            <person name="Saif S."/>
            <person name="Shea T."/>
            <person name="Shenoy N."/>
            <person name="Sisk P."/>
            <person name="Stolte C."/>
            <person name="Sykes S."/>
            <person name="White J."/>
            <person name="Yandava C."/>
            <person name="Wortman J."/>
            <person name="Nusbaum C."/>
            <person name="Birren B."/>
        </authorList>
    </citation>
    <scope>NUCLEOTIDE SEQUENCE [LARGE SCALE GENOMIC DNA]</scope>
    <source>
        <strain evidence="2 3">WAL-19142</strain>
    </source>
</reference>
<proteinExistence type="inferred from homology"/>
<dbReference type="RefSeq" id="WP_048929140.1">
    <property type="nucleotide sequence ID" value="NZ_KQ235875.1"/>
</dbReference>
<dbReference type="GeneID" id="93163141"/>
<accession>A0A0J9BGF2</accession>
<gene>
    <name evidence="2" type="ORF">HMPREF9470_00588</name>
</gene>
<dbReference type="PANTHER" id="PTHR18964:SF149">
    <property type="entry name" value="BIFUNCTIONAL UDP-N-ACETYLGLUCOSAMINE 2-EPIMERASE_N-ACETYLMANNOSAMINE KINASE"/>
    <property type="match status" value="1"/>
</dbReference>
<evidence type="ECO:0000256" key="1">
    <source>
        <dbReference type="ARBA" id="ARBA00006479"/>
    </source>
</evidence>
<comment type="caution">
    <text evidence="2">The sequence shown here is derived from an EMBL/GenBank/DDBJ whole genome shotgun (WGS) entry which is preliminary data.</text>
</comment>
<dbReference type="AlphaFoldDB" id="A0A0J9BGF2"/>
<dbReference type="InterPro" id="IPR000600">
    <property type="entry name" value="ROK"/>
</dbReference>
<dbReference type="PATRIC" id="fig|742734.4.peg.627"/>
<dbReference type="Proteomes" id="UP000037392">
    <property type="component" value="Unassembled WGS sequence"/>
</dbReference>
<dbReference type="OrthoDB" id="9796533at2"/>
<sequence>MEDGIRDRIKDGIKDEAVSGLDLGAGARRILGMDIGGTNLRMGLVDETLIVSALEVIPARQVYEADDTPQALGAVILDYIRRNSNGRVPVMVAAGFPSVVDRHRRRLYSSTNFPGLDGVDIVEALEDRLGIPVIIDHDAYYLLANDIWQLKLPSEGAVAGFYFGTGMGNAIYINGRPFIGKNGTAAEVGHIQMGLEQRPCSCGNKGCVEMYCCGKALEQLQKAHFPHTGIGDLFTQWGHTQVLDEFVQAMSIPVVAEINILDPEAVVIGGGIVQMKSFPREKLVRCILEHTRKPYPAENLQIYFSQPSPANGIVGAAIAGFKKIGMEMG</sequence>
<dbReference type="InterPro" id="IPR043129">
    <property type="entry name" value="ATPase_NBD"/>
</dbReference>
<organism evidence="2 3">
    <name type="scientific">[Clostridium] citroniae WAL-19142</name>
    <dbReference type="NCBI Taxonomy" id="742734"/>
    <lineage>
        <taxon>Bacteria</taxon>
        <taxon>Bacillati</taxon>
        <taxon>Bacillota</taxon>
        <taxon>Clostridia</taxon>
        <taxon>Lachnospirales</taxon>
        <taxon>Lachnospiraceae</taxon>
        <taxon>Enterocloster</taxon>
    </lineage>
</organism>
<evidence type="ECO:0000313" key="3">
    <source>
        <dbReference type="Proteomes" id="UP000037392"/>
    </source>
</evidence>
<evidence type="ECO:0008006" key="4">
    <source>
        <dbReference type="Google" id="ProtNLM"/>
    </source>
</evidence>
<protein>
    <recommendedName>
        <fullName evidence="4">D-allose kinase</fullName>
    </recommendedName>
</protein>
<dbReference type="NCBIfam" id="NF007251">
    <property type="entry name" value="PRK09698.1"/>
    <property type="match status" value="1"/>
</dbReference>
<comment type="similarity">
    <text evidence="1">Belongs to the ROK (NagC/XylR) family.</text>
</comment>
<evidence type="ECO:0000313" key="2">
    <source>
        <dbReference type="EMBL" id="KMW11301.1"/>
    </source>
</evidence>
<name>A0A0J9BGF2_9FIRM</name>